<organism evidence="1 2">
    <name type="scientific">Popillia japonica</name>
    <name type="common">Japanese beetle</name>
    <dbReference type="NCBI Taxonomy" id="7064"/>
    <lineage>
        <taxon>Eukaryota</taxon>
        <taxon>Metazoa</taxon>
        <taxon>Ecdysozoa</taxon>
        <taxon>Arthropoda</taxon>
        <taxon>Hexapoda</taxon>
        <taxon>Insecta</taxon>
        <taxon>Pterygota</taxon>
        <taxon>Neoptera</taxon>
        <taxon>Endopterygota</taxon>
        <taxon>Coleoptera</taxon>
        <taxon>Polyphaga</taxon>
        <taxon>Scarabaeiformia</taxon>
        <taxon>Scarabaeidae</taxon>
        <taxon>Rutelinae</taxon>
        <taxon>Popillia</taxon>
    </lineage>
</organism>
<comment type="caution">
    <text evidence="1">The sequence shown here is derived from an EMBL/GenBank/DDBJ whole genome shotgun (WGS) entry which is preliminary data.</text>
</comment>
<keyword evidence="2" id="KW-1185">Reference proteome</keyword>
<evidence type="ECO:0008006" key="3">
    <source>
        <dbReference type="Google" id="ProtNLM"/>
    </source>
</evidence>
<dbReference type="AlphaFoldDB" id="A0AAW1MB98"/>
<accession>A0AAW1MB98</accession>
<dbReference type="Proteomes" id="UP001458880">
    <property type="component" value="Unassembled WGS sequence"/>
</dbReference>
<name>A0AAW1MB98_POPJA</name>
<protein>
    <recommendedName>
        <fullName evidence="3">MULE transposase domain-containing protein</fullName>
    </recommendedName>
</protein>
<proteinExistence type="predicted"/>
<sequence>MAAFQSLRQAFPRAEIRGCFFHLAQNMKKHLRETYLFNRYNNEPVFSLQAKMIIGLAFVPMQNMQNSLNGLSDNLAEELQPMLDWFEDNYIGRLNRRGNGRREPVLPHDMWNMYDRVLNLQDRINNHAETAHRRLQICRT</sequence>
<evidence type="ECO:0000313" key="2">
    <source>
        <dbReference type="Proteomes" id="UP001458880"/>
    </source>
</evidence>
<gene>
    <name evidence="1" type="ORF">QE152_g8551</name>
</gene>
<reference evidence="1 2" key="1">
    <citation type="journal article" date="2024" name="BMC Genomics">
        <title>De novo assembly and annotation of Popillia japonica's genome with initial clues to its potential as an invasive pest.</title>
        <authorList>
            <person name="Cucini C."/>
            <person name="Boschi S."/>
            <person name="Funari R."/>
            <person name="Cardaioli E."/>
            <person name="Iannotti N."/>
            <person name="Marturano G."/>
            <person name="Paoli F."/>
            <person name="Bruttini M."/>
            <person name="Carapelli A."/>
            <person name="Frati F."/>
            <person name="Nardi F."/>
        </authorList>
    </citation>
    <scope>NUCLEOTIDE SEQUENCE [LARGE SCALE GENOMIC DNA]</scope>
    <source>
        <strain evidence="1">DMR45628</strain>
    </source>
</reference>
<evidence type="ECO:0000313" key="1">
    <source>
        <dbReference type="EMBL" id="KAK9743588.1"/>
    </source>
</evidence>
<dbReference type="EMBL" id="JASPKY010000068">
    <property type="protein sequence ID" value="KAK9743588.1"/>
    <property type="molecule type" value="Genomic_DNA"/>
</dbReference>